<comment type="similarity">
    <text evidence="2">Belongs to the TspO/BZRP family.</text>
</comment>
<evidence type="ECO:0000256" key="3">
    <source>
        <dbReference type="ARBA" id="ARBA00022692"/>
    </source>
</evidence>
<feature type="transmembrane region" description="Helical" evidence="6">
    <location>
        <begin position="72"/>
        <end position="93"/>
    </location>
</feature>
<evidence type="ECO:0000256" key="5">
    <source>
        <dbReference type="ARBA" id="ARBA00023136"/>
    </source>
</evidence>
<name>A0A4R2RQX9_9FIRM</name>
<feature type="transmembrane region" description="Helical" evidence="6">
    <location>
        <begin position="41"/>
        <end position="60"/>
    </location>
</feature>
<keyword evidence="3 6" id="KW-0812">Transmembrane</keyword>
<evidence type="ECO:0000256" key="2">
    <source>
        <dbReference type="ARBA" id="ARBA00007524"/>
    </source>
</evidence>
<proteinExistence type="inferred from homology"/>
<dbReference type="AlphaFoldDB" id="A0A4R2RQX9"/>
<dbReference type="Gene3D" id="1.20.1260.100">
    <property type="entry name" value="TspO/MBR protein"/>
    <property type="match status" value="1"/>
</dbReference>
<keyword evidence="8" id="KW-1185">Reference proteome</keyword>
<evidence type="ECO:0000256" key="4">
    <source>
        <dbReference type="ARBA" id="ARBA00022989"/>
    </source>
</evidence>
<keyword evidence="4 6" id="KW-1133">Transmembrane helix</keyword>
<dbReference type="Pfam" id="PF03073">
    <property type="entry name" value="TspO_MBR"/>
    <property type="match status" value="1"/>
</dbReference>
<dbReference type="InterPro" id="IPR004307">
    <property type="entry name" value="TspO_MBR"/>
</dbReference>
<accession>A0A4R2RQX9</accession>
<evidence type="ECO:0000256" key="6">
    <source>
        <dbReference type="SAM" id="Phobius"/>
    </source>
</evidence>
<comment type="caution">
    <text evidence="7">The sequence shown here is derived from an EMBL/GenBank/DDBJ whole genome shotgun (WGS) entry which is preliminary data.</text>
</comment>
<reference evidence="7 8" key="1">
    <citation type="submission" date="2019-03" db="EMBL/GenBank/DDBJ databases">
        <title>Genomic Encyclopedia of Type Strains, Phase IV (KMG-IV): sequencing the most valuable type-strain genomes for metagenomic binning, comparative biology and taxonomic classification.</title>
        <authorList>
            <person name="Goeker M."/>
        </authorList>
    </citation>
    <scope>NUCLEOTIDE SEQUENCE [LARGE SCALE GENOMIC DNA]</scope>
    <source>
        <strain evidence="7 8">DSM 11170</strain>
    </source>
</reference>
<keyword evidence="5 6" id="KW-0472">Membrane</keyword>
<evidence type="ECO:0000313" key="7">
    <source>
        <dbReference type="EMBL" id="TCP65189.1"/>
    </source>
</evidence>
<dbReference type="GO" id="GO:0033013">
    <property type="term" value="P:tetrapyrrole metabolic process"/>
    <property type="evidence" value="ECO:0007669"/>
    <property type="project" value="UniProtKB-ARBA"/>
</dbReference>
<dbReference type="CDD" id="cd15904">
    <property type="entry name" value="TSPO_MBR"/>
    <property type="match status" value="1"/>
</dbReference>
<protein>
    <submittedName>
        <fullName evidence="7">TspO/MBR related protein</fullName>
    </submittedName>
</protein>
<dbReference type="PIRSF" id="PIRSF005859">
    <property type="entry name" value="PBR"/>
    <property type="match status" value="1"/>
</dbReference>
<dbReference type="RefSeq" id="WP_131918605.1">
    <property type="nucleotide sequence ID" value="NZ_JAOQNU010000006.1"/>
</dbReference>
<sequence length="155" mass="17368">MRAVVFLLTYGLLIIPAWIFPMNRDVIDSLEKPSWSPPGMVIGFIWLVIYGLISLAMVVLSRNMGLRNLPLFWKVLATANYGFSILFFIGQAFSRNLLLSFLDTGLIAITAVLIAVTTWTYSPLAAGLLAPYALWTTFATYLSWVIYRLNSHISS</sequence>
<dbReference type="EMBL" id="SLXT01000006">
    <property type="protein sequence ID" value="TCP65189.1"/>
    <property type="molecule type" value="Genomic_DNA"/>
</dbReference>
<dbReference type="InterPro" id="IPR038330">
    <property type="entry name" value="TspO/MBR-related_sf"/>
</dbReference>
<dbReference type="PANTHER" id="PTHR10057">
    <property type="entry name" value="PERIPHERAL-TYPE BENZODIAZEPINE RECEPTOR"/>
    <property type="match status" value="1"/>
</dbReference>
<organism evidence="7 8">
    <name type="scientific">Heliophilum fasciatum</name>
    <dbReference type="NCBI Taxonomy" id="35700"/>
    <lineage>
        <taxon>Bacteria</taxon>
        <taxon>Bacillati</taxon>
        <taxon>Bacillota</taxon>
        <taxon>Clostridia</taxon>
        <taxon>Eubacteriales</taxon>
        <taxon>Heliobacteriaceae</taxon>
        <taxon>Heliophilum</taxon>
    </lineage>
</organism>
<dbReference type="PANTHER" id="PTHR10057:SF0">
    <property type="entry name" value="TRANSLOCATOR PROTEIN"/>
    <property type="match status" value="1"/>
</dbReference>
<evidence type="ECO:0000313" key="8">
    <source>
        <dbReference type="Proteomes" id="UP000294813"/>
    </source>
</evidence>
<comment type="subcellular location">
    <subcellularLocation>
        <location evidence="1">Membrane</location>
        <topology evidence="1">Multi-pass membrane protein</topology>
    </subcellularLocation>
</comment>
<feature type="transmembrane region" description="Helical" evidence="6">
    <location>
        <begin position="99"/>
        <end position="121"/>
    </location>
</feature>
<dbReference type="GO" id="GO:0016020">
    <property type="term" value="C:membrane"/>
    <property type="evidence" value="ECO:0007669"/>
    <property type="project" value="UniProtKB-SubCell"/>
</dbReference>
<evidence type="ECO:0000256" key="1">
    <source>
        <dbReference type="ARBA" id="ARBA00004141"/>
    </source>
</evidence>
<feature type="transmembrane region" description="Helical" evidence="6">
    <location>
        <begin position="128"/>
        <end position="147"/>
    </location>
</feature>
<dbReference type="OrthoDB" id="9795496at2"/>
<dbReference type="Proteomes" id="UP000294813">
    <property type="component" value="Unassembled WGS sequence"/>
</dbReference>
<gene>
    <name evidence="7" type="ORF">EDD73_10673</name>
</gene>